<keyword evidence="2" id="KW-1185">Reference proteome</keyword>
<protein>
    <submittedName>
        <fullName evidence="1">Uncharacterized protein</fullName>
    </submittedName>
</protein>
<reference evidence="1" key="2">
    <citation type="submission" date="2020-05" db="UniProtKB">
        <authorList>
            <consortium name="EnsemblMetazoa"/>
        </authorList>
    </citation>
    <scope>IDENTIFICATION</scope>
    <source>
        <strain evidence="1">IAEA</strain>
    </source>
</reference>
<name>A0A1B0AS61_9MUSC</name>
<proteinExistence type="predicted"/>
<organism evidence="1 2">
    <name type="scientific">Glossina palpalis gambiensis</name>
    <dbReference type="NCBI Taxonomy" id="67801"/>
    <lineage>
        <taxon>Eukaryota</taxon>
        <taxon>Metazoa</taxon>
        <taxon>Ecdysozoa</taxon>
        <taxon>Arthropoda</taxon>
        <taxon>Hexapoda</taxon>
        <taxon>Insecta</taxon>
        <taxon>Pterygota</taxon>
        <taxon>Neoptera</taxon>
        <taxon>Endopterygota</taxon>
        <taxon>Diptera</taxon>
        <taxon>Brachycera</taxon>
        <taxon>Muscomorpha</taxon>
        <taxon>Hippoboscoidea</taxon>
        <taxon>Glossinidae</taxon>
        <taxon>Glossina</taxon>
    </lineage>
</organism>
<reference evidence="2" key="1">
    <citation type="submission" date="2015-01" db="EMBL/GenBank/DDBJ databases">
        <authorList>
            <person name="Aksoy S."/>
            <person name="Warren W."/>
            <person name="Wilson R.K."/>
        </authorList>
    </citation>
    <scope>NUCLEOTIDE SEQUENCE [LARGE SCALE GENOMIC DNA]</scope>
    <source>
        <strain evidence="2">IAEA</strain>
    </source>
</reference>
<dbReference type="EnsemblMetazoa" id="GPPI006626-RA">
    <property type="protein sequence ID" value="GPPI006626-PA"/>
    <property type="gene ID" value="GPPI006626"/>
</dbReference>
<sequence length="150" mass="17789">MFKLHIEKNLWSELKDWLKKCYGYLIREIQTSKSIIQTNQHNRVSLNQIAYERSDCFENFPDFSESLSQKELQYNSAEIYNKFIEENLNNIKQIYTDAINNLEQGSNSFKQQIGKLLSKDDIVLQSYHKLETMNTATKLEEVDILKKQEI</sequence>
<accession>A0A1B0AS61</accession>
<evidence type="ECO:0000313" key="2">
    <source>
        <dbReference type="Proteomes" id="UP000092460"/>
    </source>
</evidence>
<dbReference type="Proteomes" id="UP000092460">
    <property type="component" value="Unassembled WGS sequence"/>
</dbReference>
<dbReference type="AlphaFoldDB" id="A0A1B0AS61"/>
<dbReference type="VEuPathDB" id="VectorBase:GPPI006626"/>
<evidence type="ECO:0000313" key="1">
    <source>
        <dbReference type="EnsemblMetazoa" id="GPPI006626-PA"/>
    </source>
</evidence>
<dbReference type="EMBL" id="JXJN01002674">
    <property type="status" value="NOT_ANNOTATED_CDS"/>
    <property type="molecule type" value="Genomic_DNA"/>
</dbReference>